<keyword evidence="2 3" id="KW-0378">Hydrolase</keyword>
<dbReference type="InterPro" id="IPR047947">
    <property type="entry name" value="OTU4_OTU"/>
</dbReference>
<keyword evidence="3" id="KW-0963">Cytoplasm</keyword>
<proteinExistence type="predicted"/>
<evidence type="ECO:0000256" key="1">
    <source>
        <dbReference type="ARBA" id="ARBA00000707"/>
    </source>
</evidence>
<comment type="catalytic activity">
    <reaction evidence="1 3">
        <text>Thiol-dependent hydrolysis of ester, thioester, amide, peptide and isopeptide bonds formed by the C-terminal Gly of ubiquitin (a 76-residue protein attached to proteins as an intracellular targeting signal).</text>
        <dbReference type="EC" id="3.4.19.12"/>
    </reaction>
</comment>
<dbReference type="Proteomes" id="UP001345219">
    <property type="component" value="Chromosome 18"/>
</dbReference>
<dbReference type="GO" id="GO:0005634">
    <property type="term" value="C:nucleus"/>
    <property type="evidence" value="ECO:0007669"/>
    <property type="project" value="TreeGrafter"/>
</dbReference>
<dbReference type="EC" id="3.4.19.12" evidence="3"/>
<protein>
    <recommendedName>
        <fullName evidence="3">Ubiquitin thioesterase OTU</fullName>
        <ecNumber evidence="3">3.4.19.12</ecNumber>
    </recommendedName>
</protein>
<dbReference type="InterPro" id="IPR003323">
    <property type="entry name" value="OTU_dom"/>
</dbReference>
<comment type="function">
    <text evidence="3">Hydrolase that can remove conjugated ubiquitin from proteins and may therefore play an important regulatory role at the level of protein turnover by preventing degradation.</text>
</comment>
<organism evidence="5 6">
    <name type="scientific">Trapa incisa</name>
    <dbReference type="NCBI Taxonomy" id="236973"/>
    <lineage>
        <taxon>Eukaryota</taxon>
        <taxon>Viridiplantae</taxon>
        <taxon>Streptophyta</taxon>
        <taxon>Embryophyta</taxon>
        <taxon>Tracheophyta</taxon>
        <taxon>Spermatophyta</taxon>
        <taxon>Magnoliopsida</taxon>
        <taxon>eudicotyledons</taxon>
        <taxon>Gunneridae</taxon>
        <taxon>Pentapetalae</taxon>
        <taxon>rosids</taxon>
        <taxon>malvids</taxon>
        <taxon>Myrtales</taxon>
        <taxon>Lythraceae</taxon>
        <taxon>Trapa</taxon>
    </lineage>
</organism>
<keyword evidence="3" id="KW-0833">Ubl conjugation pathway</keyword>
<comment type="caution">
    <text evidence="5">The sequence shown here is derived from an EMBL/GenBank/DDBJ whole genome shotgun (WGS) entry which is preliminary data.</text>
</comment>
<reference evidence="5 6" key="1">
    <citation type="journal article" date="2023" name="Hortic Res">
        <title>Pangenome of water caltrop reveals structural variations and asymmetric subgenome divergence after allopolyploidization.</title>
        <authorList>
            <person name="Zhang X."/>
            <person name="Chen Y."/>
            <person name="Wang L."/>
            <person name="Yuan Y."/>
            <person name="Fang M."/>
            <person name="Shi L."/>
            <person name="Lu R."/>
            <person name="Comes H.P."/>
            <person name="Ma Y."/>
            <person name="Chen Y."/>
            <person name="Huang G."/>
            <person name="Zhou Y."/>
            <person name="Zheng Z."/>
            <person name="Qiu Y."/>
        </authorList>
    </citation>
    <scope>NUCLEOTIDE SEQUENCE [LARGE SCALE GENOMIC DNA]</scope>
    <source>
        <tissue evidence="5">Roots</tissue>
    </source>
</reference>
<gene>
    <name evidence="5" type="ORF">SAY87_023913</name>
</gene>
<comment type="subcellular location">
    <subcellularLocation>
        <location evidence="3">Cytoplasm</location>
    </subcellularLocation>
</comment>
<dbReference type="Gene3D" id="3.90.70.80">
    <property type="match status" value="1"/>
</dbReference>
<evidence type="ECO:0000256" key="2">
    <source>
        <dbReference type="ARBA" id="ARBA00022801"/>
    </source>
</evidence>
<dbReference type="EMBL" id="JAXIOK010000003">
    <property type="protein sequence ID" value="KAK4775952.1"/>
    <property type="molecule type" value="Genomic_DNA"/>
</dbReference>
<evidence type="ECO:0000256" key="3">
    <source>
        <dbReference type="RuleBase" id="RU367104"/>
    </source>
</evidence>
<dbReference type="GO" id="GO:0005829">
    <property type="term" value="C:cytosol"/>
    <property type="evidence" value="ECO:0007669"/>
    <property type="project" value="TreeGrafter"/>
</dbReference>
<dbReference type="FunFam" id="3.90.70.80:FF:000007">
    <property type="entry name" value="OTU domain-containing protein"/>
    <property type="match status" value="1"/>
</dbReference>
<evidence type="ECO:0000259" key="4">
    <source>
        <dbReference type="PROSITE" id="PS50802"/>
    </source>
</evidence>
<name>A0AAN7QRR1_9MYRT</name>
<evidence type="ECO:0000313" key="6">
    <source>
        <dbReference type="Proteomes" id="UP001345219"/>
    </source>
</evidence>
<dbReference type="PROSITE" id="PS50802">
    <property type="entry name" value="OTU"/>
    <property type="match status" value="1"/>
</dbReference>
<evidence type="ECO:0000313" key="5">
    <source>
        <dbReference type="EMBL" id="KAK4775952.1"/>
    </source>
</evidence>
<keyword evidence="3" id="KW-0788">Thiol protease</keyword>
<dbReference type="PANTHER" id="PTHR13312:SF5">
    <property type="entry name" value="UBIQUITIN THIOESTERASE OTU"/>
    <property type="match status" value="1"/>
</dbReference>
<dbReference type="InterPro" id="IPR038765">
    <property type="entry name" value="Papain-like_cys_pep_sf"/>
</dbReference>
<dbReference type="AlphaFoldDB" id="A0AAN7QRR1"/>
<dbReference type="GO" id="GO:0016579">
    <property type="term" value="P:protein deubiquitination"/>
    <property type="evidence" value="ECO:0007669"/>
    <property type="project" value="TreeGrafter"/>
</dbReference>
<dbReference type="PANTHER" id="PTHR13312">
    <property type="entry name" value="HIV-INDUCED PROTEIN-7-LIKE PROTEASE"/>
    <property type="match status" value="1"/>
</dbReference>
<dbReference type="CDD" id="cd22760">
    <property type="entry name" value="OTU_plant_OTU4-like"/>
    <property type="match status" value="1"/>
</dbReference>
<accession>A0AAN7QRR1</accession>
<keyword evidence="6" id="KW-1185">Reference proteome</keyword>
<dbReference type="GO" id="GO:0036503">
    <property type="term" value="P:ERAD pathway"/>
    <property type="evidence" value="ECO:0007669"/>
    <property type="project" value="TreeGrafter"/>
</dbReference>
<dbReference type="GO" id="GO:0030968">
    <property type="term" value="P:endoplasmic reticulum unfolded protein response"/>
    <property type="evidence" value="ECO:0007669"/>
    <property type="project" value="TreeGrafter"/>
</dbReference>
<sequence>MIICSSTKACSRNVLRVTRLFCGEAGSGTHNPRPSSACFRMFSSPRKLYIEFDVSSSPSVTSPLSSRRCCFTHGLAKHGRMLRSVTAGYSGGAERSQSRHLAVSLGRKSANVKVLLPRQEDLAKIKYNVGSSRQTRGLAYGTLFLGLLVCFSSSKPIHAEAASGKGNQGSDDASSDVKFSHGKRVYTDYRITGIPGDGRCLFRSVMHGACRKLGKPAPSETLQRDLADELRSRVADEFIIRREETEWFVEGDFDTYVSRMRKPHVWGGEPELLMASHVLKMPISVYMHDRGAGGLICIAEYGQEYGKDDPIRVLYHGFGHYDALQIPGLKTSKSRL</sequence>
<keyword evidence="3" id="KW-0645">Protease</keyword>
<dbReference type="Pfam" id="PF02338">
    <property type="entry name" value="OTU"/>
    <property type="match status" value="1"/>
</dbReference>
<feature type="domain" description="OTU" evidence="4">
    <location>
        <begin position="189"/>
        <end position="327"/>
    </location>
</feature>
<dbReference type="GO" id="GO:0004843">
    <property type="term" value="F:cysteine-type deubiquitinase activity"/>
    <property type="evidence" value="ECO:0007669"/>
    <property type="project" value="UniProtKB-UniRule"/>
</dbReference>
<dbReference type="SUPFAM" id="SSF54001">
    <property type="entry name" value="Cysteine proteinases"/>
    <property type="match status" value="1"/>
</dbReference>